<proteinExistence type="predicted"/>
<reference evidence="2" key="1">
    <citation type="submission" date="2016-10" db="EMBL/GenBank/DDBJ databases">
        <authorList>
            <person name="Varghese N."/>
            <person name="Submissions S."/>
        </authorList>
    </citation>
    <scope>NUCLEOTIDE SEQUENCE [LARGE SCALE GENOMIC DNA]</scope>
    <source>
        <strain evidence="2">DSM 3695</strain>
    </source>
</reference>
<name>A0A1I0SED6_9BACT</name>
<evidence type="ECO:0008006" key="3">
    <source>
        <dbReference type="Google" id="ProtNLM"/>
    </source>
</evidence>
<dbReference type="Proteomes" id="UP000199310">
    <property type="component" value="Unassembled WGS sequence"/>
</dbReference>
<evidence type="ECO:0000313" key="2">
    <source>
        <dbReference type="Proteomes" id="UP000199310"/>
    </source>
</evidence>
<sequence>MEEHKKCQLCGKTTKLIKAHIIPRYFDKPLRDNNGAIMLAHFDNDEQSRLTPSPFDKNILCEKCDNDRLGKLDKYAAEFLVQNLHPRIRRPKQIFGRDEIIEHKIADVDYKMLKLFLLSVLWRSHVTSLPFFDKVDIGEHAESIKKMILENDPGNEDTFPIYIISIINITGEPLNGIVIPEAAKSNDLHICRLMFGGVIFFIQLGTEKFLKYPKYQLQENNKILLPTFSGLSANIELREWNYPKQYVDHHTLRVFSREGNIIEMAQKGHFDILVILCNCEGKQSDIYQKAIDNFEPFSNYVNSLSTRVSKRQLGTFDATEVPLNLK</sequence>
<dbReference type="EMBL" id="FOJG01000003">
    <property type="protein sequence ID" value="SEW57448.1"/>
    <property type="molecule type" value="Genomic_DNA"/>
</dbReference>
<gene>
    <name evidence="1" type="ORF">SAMN04488122_6789</name>
</gene>
<dbReference type="STRING" id="29529.SAMN04488122_6789"/>
<dbReference type="RefSeq" id="WP_089904804.1">
    <property type="nucleotide sequence ID" value="NZ_FOJG01000003.1"/>
</dbReference>
<accession>A0A1I0SED6</accession>
<keyword evidence="2" id="KW-1185">Reference proteome</keyword>
<dbReference type="OrthoDB" id="5518417at2"/>
<dbReference type="AlphaFoldDB" id="A0A1I0SED6"/>
<protein>
    <recommendedName>
        <fullName evidence="3">HNH endonuclease</fullName>
    </recommendedName>
</protein>
<organism evidence="1 2">
    <name type="scientific">Chitinophaga arvensicola</name>
    <dbReference type="NCBI Taxonomy" id="29529"/>
    <lineage>
        <taxon>Bacteria</taxon>
        <taxon>Pseudomonadati</taxon>
        <taxon>Bacteroidota</taxon>
        <taxon>Chitinophagia</taxon>
        <taxon>Chitinophagales</taxon>
        <taxon>Chitinophagaceae</taxon>
        <taxon>Chitinophaga</taxon>
    </lineage>
</organism>
<evidence type="ECO:0000313" key="1">
    <source>
        <dbReference type="EMBL" id="SEW57448.1"/>
    </source>
</evidence>